<dbReference type="GO" id="GO:0004519">
    <property type="term" value="F:endonuclease activity"/>
    <property type="evidence" value="ECO:0007669"/>
    <property type="project" value="UniProtKB-KW"/>
</dbReference>
<evidence type="ECO:0000256" key="2">
    <source>
        <dbReference type="ARBA" id="ARBA00022759"/>
    </source>
</evidence>
<reference evidence="7 8" key="1">
    <citation type="journal article" date="2019" name="Appl. Microbiol. Biotechnol.">
        <title>Differential efficiency of wild type rhizogenic strains for rol gene transformation of plants.</title>
        <authorList>
            <person name="Desmet S."/>
            <person name="De Keyser E."/>
            <person name="Van Vaerenbergh J."/>
            <person name="Baeyen S."/>
            <person name="Van Huylenbroeck J."/>
            <person name="Geelen D."/>
            <person name="Dhooghe E."/>
        </authorList>
    </citation>
    <scope>NUCLEOTIDE SEQUENCE [LARGE SCALE GENOMIC DNA]</scope>
    <source>
        <strain evidence="7 8">GBBC3283</strain>
    </source>
</reference>
<dbReference type="Proteomes" id="UP000319481">
    <property type="component" value="Unassembled WGS sequence"/>
</dbReference>
<sequence length="147" mass="16896">MMDTRTPEQRRRIMQSVRQKNTGPEQVIRKALFAAGFRYRLHRKDLPGSPDIVFPAQKKAIFVHGCFWHGHGCAKGRPSKSRIEYWGPKIEANRIRDDRNLSSLKALRWEVLVVWQCELADFPTAFNRITNFVEGLSNSIDNAATDG</sequence>
<accession>A0ABY3BI49</accession>
<comment type="caution">
    <text evidence="7">The sequence shown here is derived from an EMBL/GenBank/DDBJ whole genome shotgun (WGS) entry which is preliminary data.</text>
</comment>
<dbReference type="InterPro" id="IPR011335">
    <property type="entry name" value="Restrct_endonuc-II-like"/>
</dbReference>
<evidence type="ECO:0000256" key="5">
    <source>
        <dbReference type="ARBA" id="ARBA00023204"/>
    </source>
</evidence>
<keyword evidence="2 6" id="KW-0255">Endonuclease</keyword>
<dbReference type="Pfam" id="PF03852">
    <property type="entry name" value="Vsr"/>
    <property type="match status" value="1"/>
</dbReference>
<organism evidence="7 8">
    <name type="scientific">Agrobacterium salinitolerans</name>
    <dbReference type="NCBI Taxonomy" id="1183413"/>
    <lineage>
        <taxon>Bacteria</taxon>
        <taxon>Pseudomonadati</taxon>
        <taxon>Pseudomonadota</taxon>
        <taxon>Alphaproteobacteria</taxon>
        <taxon>Hyphomicrobiales</taxon>
        <taxon>Rhizobiaceae</taxon>
        <taxon>Rhizobium/Agrobacterium group</taxon>
        <taxon>Agrobacterium</taxon>
    </lineage>
</organism>
<keyword evidence="4 6" id="KW-0378">Hydrolase</keyword>
<evidence type="ECO:0000256" key="3">
    <source>
        <dbReference type="ARBA" id="ARBA00022763"/>
    </source>
</evidence>
<proteinExistence type="inferred from homology"/>
<comment type="similarity">
    <text evidence="6">Belongs to the vsr family.</text>
</comment>
<keyword evidence="3 6" id="KW-0227">DNA damage</keyword>
<keyword evidence="8" id="KW-1185">Reference proteome</keyword>
<dbReference type="InterPro" id="IPR004603">
    <property type="entry name" value="DNA_mismatch_endonuc_vsr"/>
</dbReference>
<evidence type="ECO:0000256" key="1">
    <source>
        <dbReference type="ARBA" id="ARBA00022722"/>
    </source>
</evidence>
<dbReference type="NCBIfam" id="TIGR00632">
    <property type="entry name" value="vsr"/>
    <property type="match status" value="1"/>
</dbReference>
<keyword evidence="1 6" id="KW-0540">Nuclease</keyword>
<evidence type="ECO:0000256" key="6">
    <source>
        <dbReference type="PIRNR" id="PIRNR018267"/>
    </source>
</evidence>
<dbReference type="EC" id="3.1.-.-" evidence="6"/>
<gene>
    <name evidence="7" type="primary">vsr</name>
    <name evidence="7" type="ORF">EXN23_24345</name>
</gene>
<evidence type="ECO:0000313" key="8">
    <source>
        <dbReference type="Proteomes" id="UP000319481"/>
    </source>
</evidence>
<dbReference type="SUPFAM" id="SSF52980">
    <property type="entry name" value="Restriction endonuclease-like"/>
    <property type="match status" value="1"/>
</dbReference>
<dbReference type="EMBL" id="SGNZ01000019">
    <property type="protein sequence ID" value="TRA83795.1"/>
    <property type="molecule type" value="Genomic_DNA"/>
</dbReference>
<evidence type="ECO:0000256" key="4">
    <source>
        <dbReference type="ARBA" id="ARBA00022801"/>
    </source>
</evidence>
<name>A0ABY3BI49_9HYPH</name>
<protein>
    <recommendedName>
        <fullName evidence="6">Very short patch repair endonuclease</fullName>
        <ecNumber evidence="6">3.1.-.-</ecNumber>
    </recommendedName>
</protein>
<dbReference type="Gene3D" id="3.40.960.10">
    <property type="entry name" value="VSR Endonuclease"/>
    <property type="match status" value="1"/>
</dbReference>
<comment type="function">
    <text evidence="6">May nick specific sequences that contain T:G mispairs resulting from m5C-deamination.</text>
</comment>
<evidence type="ECO:0000313" key="7">
    <source>
        <dbReference type="EMBL" id="TRA83795.1"/>
    </source>
</evidence>
<dbReference type="CDD" id="cd00221">
    <property type="entry name" value="Vsr"/>
    <property type="match status" value="1"/>
</dbReference>
<dbReference type="PIRSF" id="PIRSF018267">
    <property type="entry name" value="VSR_endonuc"/>
    <property type="match status" value="1"/>
</dbReference>
<keyword evidence="5 6" id="KW-0234">DNA repair</keyword>